<dbReference type="Proteomes" id="UP001304243">
    <property type="component" value="Unassembled WGS sequence"/>
</dbReference>
<organism evidence="2 3">
    <name type="scientific">Mucor velutinosus</name>
    <dbReference type="NCBI Taxonomy" id="708070"/>
    <lineage>
        <taxon>Eukaryota</taxon>
        <taxon>Fungi</taxon>
        <taxon>Fungi incertae sedis</taxon>
        <taxon>Mucoromycota</taxon>
        <taxon>Mucoromycotina</taxon>
        <taxon>Mucoromycetes</taxon>
        <taxon>Mucorales</taxon>
        <taxon>Mucorineae</taxon>
        <taxon>Mucoraceae</taxon>
        <taxon>Mucor</taxon>
    </lineage>
</organism>
<comment type="caution">
    <text evidence="2">The sequence shown here is derived from an EMBL/GenBank/DDBJ whole genome shotgun (WGS) entry which is preliminary data.</text>
</comment>
<dbReference type="EMBL" id="JASEJX010000030">
    <property type="protein sequence ID" value="KAK4511583.1"/>
    <property type="molecule type" value="Genomic_DNA"/>
</dbReference>
<evidence type="ECO:0000313" key="2">
    <source>
        <dbReference type="EMBL" id="KAK4511583.1"/>
    </source>
</evidence>
<feature type="compositionally biased region" description="Acidic residues" evidence="1">
    <location>
        <begin position="1"/>
        <end position="11"/>
    </location>
</feature>
<evidence type="ECO:0000256" key="1">
    <source>
        <dbReference type="SAM" id="MobiDB-lite"/>
    </source>
</evidence>
<protein>
    <submittedName>
        <fullName evidence="2">18S rRNA maturation protein</fullName>
    </submittedName>
</protein>
<proteinExistence type="predicted"/>
<keyword evidence="3" id="KW-1185">Reference proteome</keyword>
<evidence type="ECO:0000313" key="3">
    <source>
        <dbReference type="Proteomes" id="UP001304243"/>
    </source>
</evidence>
<sequence>MKTSTAEDDTAQEASQKRSTRELASIPPESEQEESAKKVFKQQEDNHMDVAEQGSSSTAKSL</sequence>
<dbReference type="GeneID" id="89956485"/>
<feature type="region of interest" description="Disordered" evidence="1">
    <location>
        <begin position="1"/>
        <end position="62"/>
    </location>
</feature>
<feature type="compositionally biased region" description="Polar residues" evidence="1">
    <location>
        <begin position="53"/>
        <end position="62"/>
    </location>
</feature>
<accession>A0AAN7HX72</accession>
<name>A0AAN7HX72_9FUNG</name>
<dbReference type="RefSeq" id="XP_064678249.1">
    <property type="nucleotide sequence ID" value="XM_064831969.1"/>
</dbReference>
<reference evidence="2 3" key="1">
    <citation type="submission" date="2022-11" db="EMBL/GenBank/DDBJ databases">
        <title>Mucor velutinosus strain NIH1002 WGS.</title>
        <authorList>
            <person name="Subramanian P."/>
            <person name="Mullikin J.C."/>
            <person name="Segre J.A."/>
            <person name="Zelazny A.M."/>
        </authorList>
    </citation>
    <scope>NUCLEOTIDE SEQUENCE [LARGE SCALE GENOMIC DNA]</scope>
    <source>
        <strain evidence="2 3">NIH1002</strain>
    </source>
</reference>
<gene>
    <name evidence="2" type="primary">EFG1</name>
    <name evidence="2" type="ORF">ATC70_012799</name>
</gene>
<feature type="compositionally biased region" description="Basic and acidic residues" evidence="1">
    <location>
        <begin position="34"/>
        <end position="50"/>
    </location>
</feature>
<dbReference type="AlphaFoldDB" id="A0AAN7HX72"/>